<keyword evidence="3" id="KW-0378">Hydrolase</keyword>
<dbReference type="PANTHER" id="PTHR46233:SF3">
    <property type="entry name" value="HYDROXYACYLGLUTATHIONE HYDROLASE GLOC"/>
    <property type="match status" value="1"/>
</dbReference>
<comment type="caution">
    <text evidence="6">The sequence shown here is derived from an EMBL/GenBank/DDBJ whole genome shotgun (WGS) entry which is preliminary data.</text>
</comment>
<feature type="domain" description="Metallo-beta-lactamase" evidence="5">
    <location>
        <begin position="107"/>
        <end position="262"/>
    </location>
</feature>
<dbReference type="InterPro" id="IPR036866">
    <property type="entry name" value="RibonucZ/Hydroxyglut_hydro"/>
</dbReference>
<name>A0ABP9PL49_9BACT</name>
<dbReference type="PANTHER" id="PTHR46233">
    <property type="entry name" value="HYDROXYACYLGLUTATHIONE HYDROLASE GLOC"/>
    <property type="match status" value="1"/>
</dbReference>
<evidence type="ECO:0000259" key="5">
    <source>
        <dbReference type="SMART" id="SM00849"/>
    </source>
</evidence>
<dbReference type="Pfam" id="PF00753">
    <property type="entry name" value="Lactamase_B"/>
    <property type="match status" value="1"/>
</dbReference>
<dbReference type="SMART" id="SM00849">
    <property type="entry name" value="Lactamase_B"/>
    <property type="match status" value="1"/>
</dbReference>
<dbReference type="SUPFAM" id="SSF56281">
    <property type="entry name" value="Metallo-hydrolase/oxidoreductase"/>
    <property type="match status" value="1"/>
</dbReference>
<evidence type="ECO:0000256" key="1">
    <source>
        <dbReference type="ARBA" id="ARBA00001947"/>
    </source>
</evidence>
<proteinExistence type="predicted"/>
<keyword evidence="4" id="KW-0862">Zinc</keyword>
<keyword evidence="7" id="KW-1185">Reference proteome</keyword>
<dbReference type="Gene3D" id="3.60.15.10">
    <property type="entry name" value="Ribonuclease Z/Hydroxyacylglutathione hydrolase-like"/>
    <property type="match status" value="1"/>
</dbReference>
<gene>
    <name evidence="6" type="ORF">GCM10023213_44640</name>
</gene>
<evidence type="ECO:0000256" key="4">
    <source>
        <dbReference type="ARBA" id="ARBA00022833"/>
    </source>
</evidence>
<reference evidence="7" key="1">
    <citation type="journal article" date="2019" name="Int. J. Syst. Evol. Microbiol.">
        <title>The Global Catalogue of Microorganisms (GCM) 10K type strain sequencing project: providing services to taxonomists for standard genome sequencing and annotation.</title>
        <authorList>
            <consortium name="The Broad Institute Genomics Platform"/>
            <consortium name="The Broad Institute Genome Sequencing Center for Infectious Disease"/>
            <person name="Wu L."/>
            <person name="Ma J."/>
        </authorList>
    </citation>
    <scope>NUCLEOTIDE SEQUENCE [LARGE SCALE GENOMIC DNA]</scope>
    <source>
        <strain evidence="7">JCM 18053</strain>
    </source>
</reference>
<keyword evidence="2" id="KW-0479">Metal-binding</keyword>
<dbReference type="InterPro" id="IPR001279">
    <property type="entry name" value="Metallo-B-lactamas"/>
</dbReference>
<evidence type="ECO:0000313" key="6">
    <source>
        <dbReference type="EMBL" id="GAA5148410.1"/>
    </source>
</evidence>
<organism evidence="6 7">
    <name type="scientific">Prosthecobacter algae</name>
    <dbReference type="NCBI Taxonomy" id="1144682"/>
    <lineage>
        <taxon>Bacteria</taxon>
        <taxon>Pseudomonadati</taxon>
        <taxon>Verrucomicrobiota</taxon>
        <taxon>Verrucomicrobiia</taxon>
        <taxon>Verrucomicrobiales</taxon>
        <taxon>Verrucomicrobiaceae</taxon>
        <taxon>Prosthecobacter</taxon>
    </lineage>
</organism>
<dbReference type="InterPro" id="IPR051453">
    <property type="entry name" value="MBL_Glyoxalase_II"/>
</dbReference>
<evidence type="ECO:0000313" key="7">
    <source>
        <dbReference type="Proteomes" id="UP001499852"/>
    </source>
</evidence>
<accession>A0ABP9PL49</accession>
<protein>
    <recommendedName>
        <fullName evidence="5">Metallo-beta-lactamase domain-containing protein</fullName>
    </recommendedName>
</protein>
<dbReference type="Proteomes" id="UP001499852">
    <property type="component" value="Unassembled WGS sequence"/>
</dbReference>
<comment type="cofactor">
    <cofactor evidence="1">
        <name>Zn(2+)</name>
        <dbReference type="ChEBI" id="CHEBI:29105"/>
    </cofactor>
</comment>
<sequence>MRKAMPSFSQILPMNIPLEDLFNDVLNKAQRGLGYTTDALAYKIGITAAAIEATKAGATDAANLLKLAAALGLHGPALAEMSDHAWHPEPVEVEGLAQFNTTFHDMTVNAYLVWDPASKEAAAFDTGATAQPMVDKIRELGLTLRYLFLTHTHPDHVADIATLHAPSILISELEPHPEAQSFTPGSQWQLGSLRISSRTTCGHSKGGTTYVIEGLASPVAIVGDALFASSMGGGQVSYADALATNRSQIFTLADDTVVCPGHGPMTSVGEEKQHNPFYPEFK</sequence>
<dbReference type="EMBL" id="BAABIA010000011">
    <property type="protein sequence ID" value="GAA5148410.1"/>
    <property type="molecule type" value="Genomic_DNA"/>
</dbReference>
<evidence type="ECO:0000256" key="3">
    <source>
        <dbReference type="ARBA" id="ARBA00022801"/>
    </source>
</evidence>
<evidence type="ECO:0000256" key="2">
    <source>
        <dbReference type="ARBA" id="ARBA00022723"/>
    </source>
</evidence>